<name>A0A9D1D388_9ACTN</name>
<proteinExistence type="predicted"/>
<evidence type="ECO:0008006" key="4">
    <source>
        <dbReference type="Google" id="ProtNLM"/>
    </source>
</evidence>
<dbReference type="AlphaFoldDB" id="A0A9D1D388"/>
<dbReference type="EMBL" id="DVGB01000059">
    <property type="protein sequence ID" value="HIR01580.1"/>
    <property type="molecule type" value="Genomic_DNA"/>
</dbReference>
<feature type="compositionally biased region" description="Low complexity" evidence="1">
    <location>
        <begin position="76"/>
        <end position="88"/>
    </location>
</feature>
<dbReference type="Proteomes" id="UP000824261">
    <property type="component" value="Unassembled WGS sequence"/>
</dbReference>
<feature type="compositionally biased region" description="Low complexity" evidence="1">
    <location>
        <begin position="18"/>
        <end position="35"/>
    </location>
</feature>
<feature type="compositionally biased region" description="Low complexity" evidence="1">
    <location>
        <begin position="120"/>
        <end position="139"/>
    </location>
</feature>
<evidence type="ECO:0000313" key="2">
    <source>
        <dbReference type="EMBL" id="HIR01580.1"/>
    </source>
</evidence>
<feature type="compositionally biased region" description="Low complexity" evidence="1">
    <location>
        <begin position="43"/>
        <end position="61"/>
    </location>
</feature>
<organism evidence="2 3">
    <name type="scientific">Candidatus Aveggerthella stercoripullorum</name>
    <dbReference type="NCBI Taxonomy" id="2840688"/>
    <lineage>
        <taxon>Bacteria</taxon>
        <taxon>Bacillati</taxon>
        <taxon>Actinomycetota</taxon>
        <taxon>Coriobacteriia</taxon>
        <taxon>Eggerthellales</taxon>
        <taxon>Eggerthellaceae</taxon>
        <taxon>Eggerthellaceae incertae sedis</taxon>
        <taxon>Candidatus Aveggerthella</taxon>
    </lineage>
</organism>
<evidence type="ECO:0000313" key="3">
    <source>
        <dbReference type="Proteomes" id="UP000824261"/>
    </source>
</evidence>
<protein>
    <recommendedName>
        <fullName evidence="4">TcdA-E operon negative regulator</fullName>
    </recommendedName>
</protein>
<evidence type="ECO:0000256" key="1">
    <source>
        <dbReference type="SAM" id="MobiDB-lite"/>
    </source>
</evidence>
<reference evidence="2" key="2">
    <citation type="journal article" date="2021" name="PeerJ">
        <title>Extensive microbial diversity within the chicken gut microbiome revealed by metagenomics and culture.</title>
        <authorList>
            <person name="Gilroy R."/>
            <person name="Ravi A."/>
            <person name="Getino M."/>
            <person name="Pursley I."/>
            <person name="Horton D.L."/>
            <person name="Alikhan N.F."/>
            <person name="Baker D."/>
            <person name="Gharbi K."/>
            <person name="Hall N."/>
            <person name="Watson M."/>
            <person name="Adriaenssens E.M."/>
            <person name="Foster-Nyarko E."/>
            <person name="Jarju S."/>
            <person name="Secka A."/>
            <person name="Antonio M."/>
            <person name="Oren A."/>
            <person name="Chaudhuri R.R."/>
            <person name="La Ragione R."/>
            <person name="Hildebrand F."/>
            <person name="Pallen M.J."/>
        </authorList>
    </citation>
    <scope>NUCLEOTIDE SEQUENCE</scope>
    <source>
        <strain evidence="2">ChiGjej1B1-2707</strain>
    </source>
</reference>
<feature type="region of interest" description="Disordered" evidence="1">
    <location>
        <begin position="118"/>
        <end position="165"/>
    </location>
</feature>
<accession>A0A9D1D388</accession>
<gene>
    <name evidence="2" type="ORF">IAA69_04880</name>
</gene>
<feature type="region of interest" description="Disordered" evidence="1">
    <location>
        <begin position="1"/>
        <end position="93"/>
    </location>
</feature>
<reference evidence="2" key="1">
    <citation type="submission" date="2020-10" db="EMBL/GenBank/DDBJ databases">
        <authorList>
            <person name="Gilroy R."/>
        </authorList>
    </citation>
    <scope>NUCLEOTIDE SEQUENCE</scope>
    <source>
        <strain evidence="2">ChiGjej1B1-2707</strain>
    </source>
</reference>
<comment type="caution">
    <text evidence="2">The sequence shown here is derived from an EMBL/GenBank/DDBJ whole genome shotgun (WGS) entry which is preliminary data.</text>
</comment>
<sequence>MFMQGAIKEGQMTENDSNNPNGQQAPQQPGAQQPGFQHTPNAQQPQQPGMPQQPGFQQPIPSDAATAPHATNSTIPNAAGPAQGNAPSPEKKKKSKWKIVVIVIVALAVLGLIGQCGSPQNQSGGTSQSSNAASTQQSAQEDEAAKQQAEQAAQEERERQEAQAIQTARNNLQVAVDRCAAYLAEDWTPESFQALTTSLALANETLANTNSTAAELTSAQSAVEAAEAGLAQAFKPENYAAVAYTDVARNPDSYMGQKLVFTGKVLQVVEGTTEIDIRIATDGAYDDVVFVGYSPDLLGGTRVLEDDSVTVYGTCVGLYTYTSTLGASISLPGMYADQVVIN</sequence>